<name>A0A4C1WT45_EUMVA</name>
<proteinExistence type="predicted"/>
<feature type="region of interest" description="Disordered" evidence="1">
    <location>
        <begin position="127"/>
        <end position="148"/>
    </location>
</feature>
<dbReference type="EMBL" id="BGZK01000637">
    <property type="protein sequence ID" value="GBP54020.1"/>
    <property type="molecule type" value="Genomic_DNA"/>
</dbReference>
<dbReference type="Proteomes" id="UP000299102">
    <property type="component" value="Unassembled WGS sequence"/>
</dbReference>
<gene>
    <name evidence="2" type="ORF">EVAR_36903_1</name>
</gene>
<feature type="compositionally biased region" description="Polar residues" evidence="1">
    <location>
        <begin position="135"/>
        <end position="148"/>
    </location>
</feature>
<protein>
    <submittedName>
        <fullName evidence="2">Uncharacterized protein</fullName>
    </submittedName>
</protein>
<organism evidence="2 3">
    <name type="scientific">Eumeta variegata</name>
    <name type="common">Bagworm moth</name>
    <name type="synonym">Eumeta japonica</name>
    <dbReference type="NCBI Taxonomy" id="151549"/>
    <lineage>
        <taxon>Eukaryota</taxon>
        <taxon>Metazoa</taxon>
        <taxon>Ecdysozoa</taxon>
        <taxon>Arthropoda</taxon>
        <taxon>Hexapoda</taxon>
        <taxon>Insecta</taxon>
        <taxon>Pterygota</taxon>
        <taxon>Neoptera</taxon>
        <taxon>Endopterygota</taxon>
        <taxon>Lepidoptera</taxon>
        <taxon>Glossata</taxon>
        <taxon>Ditrysia</taxon>
        <taxon>Tineoidea</taxon>
        <taxon>Psychidae</taxon>
        <taxon>Oiketicinae</taxon>
        <taxon>Eumeta</taxon>
    </lineage>
</organism>
<sequence>MSVDHLLRSGRLLADLDLHSLTLLGNVCFRYGLNCAYAPPPASPRRTALVSSTWKYMLEIIHIHLIPGGSVAGGAGGGARADQSGRLPRVAIKGGYCNEKVQRQIRPLLPISLPFVCSIGGRAPGRGAAGAHQTDAASGTSPRRNPLI</sequence>
<reference evidence="2 3" key="1">
    <citation type="journal article" date="2019" name="Commun. Biol.">
        <title>The bagworm genome reveals a unique fibroin gene that provides high tensile strength.</title>
        <authorList>
            <person name="Kono N."/>
            <person name="Nakamura H."/>
            <person name="Ohtoshi R."/>
            <person name="Tomita M."/>
            <person name="Numata K."/>
            <person name="Arakawa K."/>
        </authorList>
    </citation>
    <scope>NUCLEOTIDE SEQUENCE [LARGE SCALE GENOMIC DNA]</scope>
</reference>
<dbReference type="AlphaFoldDB" id="A0A4C1WT45"/>
<evidence type="ECO:0000313" key="2">
    <source>
        <dbReference type="EMBL" id="GBP54020.1"/>
    </source>
</evidence>
<comment type="caution">
    <text evidence="2">The sequence shown here is derived from an EMBL/GenBank/DDBJ whole genome shotgun (WGS) entry which is preliminary data.</text>
</comment>
<accession>A0A4C1WT45</accession>
<keyword evidence="3" id="KW-1185">Reference proteome</keyword>
<evidence type="ECO:0000256" key="1">
    <source>
        <dbReference type="SAM" id="MobiDB-lite"/>
    </source>
</evidence>
<evidence type="ECO:0000313" key="3">
    <source>
        <dbReference type="Proteomes" id="UP000299102"/>
    </source>
</evidence>